<organism evidence="1 2">
    <name type="scientific">Sclerotinia sclerotiorum (strain ATCC 18683 / 1980 / Ss-1)</name>
    <name type="common">White mold</name>
    <name type="synonym">Whetzelinia sclerotiorum</name>
    <dbReference type="NCBI Taxonomy" id="665079"/>
    <lineage>
        <taxon>Eukaryota</taxon>
        <taxon>Fungi</taxon>
        <taxon>Dikarya</taxon>
        <taxon>Ascomycota</taxon>
        <taxon>Pezizomycotina</taxon>
        <taxon>Leotiomycetes</taxon>
        <taxon>Helotiales</taxon>
        <taxon>Sclerotiniaceae</taxon>
        <taxon>Sclerotinia</taxon>
    </lineage>
</organism>
<dbReference type="EMBL" id="CH476638">
    <property type="protein sequence ID" value="EDN95459.1"/>
    <property type="molecule type" value="Genomic_DNA"/>
</dbReference>
<sequence length="91" mass="10511">MTKIPSENFQRNRRRNSGLEIAAVSGFTSIKTPPTLPYLTPYRSIYRICLHRRVCVEYEIVVANSGRRECGTDIVISMDRDDLLLSHYAFM</sequence>
<accession>A7F167</accession>
<name>A7F167_SCLS1</name>
<keyword evidence="2" id="KW-1185">Reference proteome</keyword>
<dbReference type="RefSeq" id="XP_001587345.1">
    <property type="nucleotide sequence ID" value="XM_001587295.1"/>
</dbReference>
<reference evidence="2" key="1">
    <citation type="journal article" date="2011" name="PLoS Genet.">
        <title>Genomic analysis of the necrotrophic fungal pathogens Sclerotinia sclerotiorum and Botrytis cinerea.</title>
        <authorList>
            <person name="Amselem J."/>
            <person name="Cuomo C.A."/>
            <person name="van Kan J.A."/>
            <person name="Viaud M."/>
            <person name="Benito E.P."/>
            <person name="Couloux A."/>
            <person name="Coutinho P.M."/>
            <person name="de Vries R.P."/>
            <person name="Dyer P.S."/>
            <person name="Fillinger S."/>
            <person name="Fournier E."/>
            <person name="Gout L."/>
            <person name="Hahn M."/>
            <person name="Kohn L."/>
            <person name="Lapalu N."/>
            <person name="Plummer K.M."/>
            <person name="Pradier J.M."/>
            <person name="Quevillon E."/>
            <person name="Sharon A."/>
            <person name="Simon A."/>
            <person name="ten Have A."/>
            <person name="Tudzynski B."/>
            <person name="Tudzynski P."/>
            <person name="Wincker P."/>
            <person name="Andrew M."/>
            <person name="Anthouard V."/>
            <person name="Beever R.E."/>
            <person name="Beffa R."/>
            <person name="Benoit I."/>
            <person name="Bouzid O."/>
            <person name="Brault B."/>
            <person name="Chen Z."/>
            <person name="Choquer M."/>
            <person name="Collemare J."/>
            <person name="Cotton P."/>
            <person name="Danchin E.G."/>
            <person name="Da Silva C."/>
            <person name="Gautier A."/>
            <person name="Giraud C."/>
            <person name="Giraud T."/>
            <person name="Gonzalez C."/>
            <person name="Grossetete S."/>
            <person name="Guldener U."/>
            <person name="Henrissat B."/>
            <person name="Howlett B.J."/>
            <person name="Kodira C."/>
            <person name="Kretschmer M."/>
            <person name="Lappartient A."/>
            <person name="Leroch M."/>
            <person name="Levis C."/>
            <person name="Mauceli E."/>
            <person name="Neuveglise C."/>
            <person name="Oeser B."/>
            <person name="Pearson M."/>
            <person name="Poulain J."/>
            <person name="Poussereau N."/>
            <person name="Quesneville H."/>
            <person name="Rascle C."/>
            <person name="Schumacher J."/>
            <person name="Segurens B."/>
            <person name="Sexton A."/>
            <person name="Silva E."/>
            <person name="Sirven C."/>
            <person name="Soanes D.M."/>
            <person name="Talbot N.J."/>
            <person name="Templeton M."/>
            <person name="Yandava C."/>
            <person name="Yarden O."/>
            <person name="Zeng Q."/>
            <person name="Rollins J.A."/>
            <person name="Lebrun M.H."/>
            <person name="Dickman M."/>
        </authorList>
    </citation>
    <scope>NUCLEOTIDE SEQUENCE [LARGE SCALE GENOMIC DNA]</scope>
    <source>
        <strain evidence="2">ATCC 18683 / 1980 / Ss-1</strain>
    </source>
</reference>
<dbReference type="GeneID" id="5483659"/>
<protein>
    <submittedName>
        <fullName evidence="1">Uncharacterized protein</fullName>
    </submittedName>
</protein>
<dbReference type="InParanoid" id="A7F167"/>
<evidence type="ECO:0000313" key="1">
    <source>
        <dbReference type="EMBL" id="EDN95459.1"/>
    </source>
</evidence>
<dbReference type="Proteomes" id="UP000001312">
    <property type="component" value="Unassembled WGS sequence"/>
</dbReference>
<dbReference type="KEGG" id="ssl:SS1G_11337"/>
<evidence type="ECO:0000313" key="2">
    <source>
        <dbReference type="Proteomes" id="UP000001312"/>
    </source>
</evidence>
<proteinExistence type="predicted"/>
<gene>
    <name evidence="1" type="ORF">SS1G_11337</name>
</gene>
<dbReference type="AlphaFoldDB" id="A7F167"/>